<dbReference type="Pfam" id="PF01370">
    <property type="entry name" value="Epimerase"/>
    <property type="match status" value="2"/>
</dbReference>
<dbReference type="Gene3D" id="3.40.50.720">
    <property type="entry name" value="NAD(P)-binding Rossmann-like Domain"/>
    <property type="match status" value="2"/>
</dbReference>
<comment type="pathway">
    <text evidence="5">Nucleotide-sugar biosynthesis; GDP-L-fucose biosynthesis via de novo pathway; GDP-L-fucose from GDP-alpha-D-mannose: step 2/2.</text>
</comment>
<evidence type="ECO:0000313" key="7">
    <source>
        <dbReference type="EMBL" id="MDT0650431.1"/>
    </source>
</evidence>
<dbReference type="PANTHER" id="PTHR43238:SF1">
    <property type="entry name" value="GDP-L-FUCOSE SYNTHASE"/>
    <property type="match status" value="1"/>
</dbReference>
<sequence>MQKDSRIYIAGHRGLVGSAILENLRSRGYGNLITRTHSELDLTVESAVSEFFEIEKPEYVFLAAAKVGGIVANNDYRADFIYENLMIQNHVIHQSFRNKVRKLMFLGSTCIYPKNAPQPMKEEYLLTDVLEYTNEPYAIAKIAGIKMCESYNLQYGTNFISVMPTNLYGPQDNFDLKNSHVLPALIRKIHLGKALAERNWDVIRRDLNIRPVASVTGKNSNSEILEVLSQHGISSSSRSDSAVSVEIWGTGKAMREFLWSQDMADACVFIMENLDFEDILARHEDEESKKNQVRNTHINIGTGEDITIKDLAFLIREIVDAPVNFYFNSEKPDGTLKKLTDPSKLHNLGWQHQVKLEQGIRKVYNWYSKEPAGEQALNV</sequence>
<gene>
    <name evidence="5" type="primary">fcl</name>
    <name evidence="7" type="ORF">RM529_09755</name>
</gene>
<comment type="catalytic activity">
    <reaction evidence="5">
        <text>GDP-beta-L-fucose + NADP(+) = GDP-4-dehydro-alpha-D-rhamnose + NADPH + H(+)</text>
        <dbReference type="Rhea" id="RHEA:18885"/>
        <dbReference type="ChEBI" id="CHEBI:15378"/>
        <dbReference type="ChEBI" id="CHEBI:57273"/>
        <dbReference type="ChEBI" id="CHEBI:57783"/>
        <dbReference type="ChEBI" id="CHEBI:57964"/>
        <dbReference type="ChEBI" id="CHEBI:58349"/>
        <dbReference type="EC" id="1.1.1.271"/>
    </reaction>
</comment>
<dbReference type="RefSeq" id="WP_311484612.1">
    <property type="nucleotide sequence ID" value="NZ_JAVRHP010000043.1"/>
</dbReference>
<feature type="domain" description="NAD-dependent epimerase/dehydratase" evidence="6">
    <location>
        <begin position="240"/>
        <end position="275"/>
    </location>
</feature>
<dbReference type="Proteomes" id="UP001248819">
    <property type="component" value="Unassembled WGS sequence"/>
</dbReference>
<proteinExistence type="inferred from homology"/>
<keyword evidence="3 5" id="KW-0560">Oxidoreductase</keyword>
<evidence type="ECO:0000256" key="4">
    <source>
        <dbReference type="ARBA" id="ARBA00023235"/>
    </source>
</evidence>
<evidence type="ECO:0000259" key="6">
    <source>
        <dbReference type="Pfam" id="PF01370"/>
    </source>
</evidence>
<feature type="binding site" evidence="5">
    <location>
        <position position="188"/>
    </location>
    <ligand>
        <name>substrate</name>
    </ligand>
</feature>
<dbReference type="InterPro" id="IPR036291">
    <property type="entry name" value="NAD(P)-bd_dom_sf"/>
</dbReference>
<keyword evidence="2 5" id="KW-0521">NADP</keyword>
<feature type="domain" description="NAD-dependent epimerase/dehydratase" evidence="6">
    <location>
        <begin position="7"/>
        <end position="195"/>
    </location>
</feature>
<protein>
    <recommendedName>
        <fullName evidence="5">GDP-L-fucose synthase</fullName>
        <ecNumber evidence="5">1.1.1.271</ecNumber>
    </recommendedName>
    <alternativeName>
        <fullName evidence="5">GDP-4-keto-6-deoxy-D-mannose-3,5-epimerase-4-reductase</fullName>
    </alternativeName>
</protein>
<feature type="binding site" evidence="5">
    <location>
        <position position="180"/>
    </location>
    <ligand>
        <name>NADP(+)</name>
        <dbReference type="ChEBI" id="CHEBI:58349"/>
    </ligand>
</feature>
<evidence type="ECO:0000256" key="3">
    <source>
        <dbReference type="ARBA" id="ARBA00023002"/>
    </source>
</evidence>
<feature type="binding site" evidence="5">
    <location>
        <position position="141"/>
    </location>
    <ligand>
        <name>NADP(+)</name>
        <dbReference type="ChEBI" id="CHEBI:58349"/>
    </ligand>
</feature>
<evidence type="ECO:0000256" key="2">
    <source>
        <dbReference type="ARBA" id="ARBA00022857"/>
    </source>
</evidence>
<dbReference type="PANTHER" id="PTHR43238">
    <property type="entry name" value="GDP-L-FUCOSE SYNTHASE"/>
    <property type="match status" value="1"/>
</dbReference>
<dbReference type="InterPro" id="IPR028614">
    <property type="entry name" value="GDP_fucose/colitose_synth"/>
</dbReference>
<dbReference type="EMBL" id="JAVRHP010000043">
    <property type="protein sequence ID" value="MDT0650431.1"/>
    <property type="molecule type" value="Genomic_DNA"/>
</dbReference>
<evidence type="ECO:0000256" key="1">
    <source>
        <dbReference type="ARBA" id="ARBA00005959"/>
    </source>
</evidence>
<feature type="binding site" evidence="5">
    <location>
        <position position="248"/>
    </location>
    <ligand>
        <name>substrate</name>
    </ligand>
</feature>
<dbReference type="SUPFAM" id="SSF51735">
    <property type="entry name" value="NAD(P)-binding Rossmann-fold domains"/>
    <property type="match status" value="1"/>
</dbReference>
<comment type="caution">
    <text evidence="7">The sequence shown here is derived from an EMBL/GenBank/DDBJ whole genome shotgun (WGS) entry which is preliminary data.</text>
</comment>
<feature type="active site" description="Proton donor/acceptor" evidence="5">
    <location>
        <position position="137"/>
    </location>
</feature>
<comment type="similarity">
    <text evidence="1 5">Belongs to the NAD(P)-dependent epimerase/dehydratase family. Fucose synthase subfamily.</text>
</comment>
<dbReference type="EC" id="1.1.1.271" evidence="5"/>
<feature type="binding site" evidence="5">
    <location>
        <begin position="11"/>
        <end position="17"/>
    </location>
    <ligand>
        <name>NADP(+)</name>
        <dbReference type="ChEBI" id="CHEBI:58349"/>
    </ligand>
</feature>
<reference evidence="7 8" key="1">
    <citation type="submission" date="2023-09" db="EMBL/GenBank/DDBJ databases">
        <authorList>
            <person name="Rey-Velasco X."/>
        </authorList>
    </citation>
    <scope>NUCLEOTIDE SEQUENCE [LARGE SCALE GENOMIC DNA]</scope>
    <source>
        <strain evidence="7 8">F297</strain>
    </source>
</reference>
<evidence type="ECO:0000313" key="8">
    <source>
        <dbReference type="Proteomes" id="UP001248819"/>
    </source>
</evidence>
<feature type="site" description="Important for catalytic activity" evidence="5">
    <location>
        <position position="110"/>
    </location>
</feature>
<feature type="binding site" evidence="5">
    <location>
        <position position="255"/>
    </location>
    <ligand>
        <name>substrate</name>
    </ligand>
</feature>
<dbReference type="HAMAP" id="MF_00956">
    <property type="entry name" value="GDP_fucose_synth"/>
    <property type="match status" value="1"/>
</dbReference>
<accession>A0ABU3CVU6</accession>
<keyword evidence="4 5" id="KW-0413">Isomerase</keyword>
<dbReference type="InterPro" id="IPR001509">
    <property type="entry name" value="Epimerase_deHydtase"/>
</dbReference>
<comment type="function">
    <text evidence="5">Catalyzes the two-step NADP-dependent conversion of GDP-4-dehydro-6-deoxy-D-mannose to GDP-fucose, involving an epimerase and a reductase reaction.</text>
</comment>
<keyword evidence="5" id="KW-0511">Multifunctional enzyme</keyword>
<feature type="site" description="Important for catalytic activity" evidence="5">
    <location>
        <position position="108"/>
    </location>
</feature>
<feature type="binding site" evidence="5">
    <location>
        <begin position="164"/>
        <end position="167"/>
    </location>
    <ligand>
        <name>NADP(+)</name>
        <dbReference type="ChEBI" id="CHEBI:58349"/>
    </ligand>
</feature>
<name>A0ABU3CVU6_9FLAO</name>
<feature type="binding site" evidence="5">
    <location>
        <begin position="106"/>
        <end position="109"/>
    </location>
    <ligand>
        <name>NADP(+)</name>
        <dbReference type="ChEBI" id="CHEBI:58349"/>
    </ligand>
</feature>
<evidence type="ECO:0000256" key="5">
    <source>
        <dbReference type="HAMAP-Rule" id="MF_00956"/>
    </source>
</evidence>
<feature type="binding site" evidence="5">
    <location>
        <position position="333"/>
    </location>
    <ligand>
        <name>substrate</name>
    </ligand>
</feature>
<keyword evidence="8" id="KW-1185">Reference proteome</keyword>
<dbReference type="CDD" id="cd05239">
    <property type="entry name" value="GDP_FS_SDR_e"/>
    <property type="match status" value="1"/>
</dbReference>
<organism evidence="7 8">
    <name type="scientific">Autumnicola edwardsiae</name>
    <dbReference type="NCBI Taxonomy" id="3075594"/>
    <lineage>
        <taxon>Bacteria</taxon>
        <taxon>Pseudomonadati</taxon>
        <taxon>Bacteroidota</taxon>
        <taxon>Flavobacteriia</taxon>
        <taxon>Flavobacteriales</taxon>
        <taxon>Flavobacteriaceae</taxon>
        <taxon>Autumnicola</taxon>
    </lineage>
</organism>